<sequence>MPQVFVDSQRNREAWRGRVDQRFAAGSEAACASAAFASTWTAWTLAGQSQRPRWPARLGALEQAGSAQQKTLVVKQALDGPGGPALGVRGRACLLHTASGVEQRGLSAEAAGSTARSAWWSWCTSALQGKAAAACVVHAGRRPQRSIGQQLSRLRELQHEQSTSIFESDPADAAPGCGQHPSRPRATPPVRTGGEREVAAVLLWHCTGAGDVWAAGAHEMLRRSTWGGQTRMKTTRKLSGSRWPGDAPTAAAGRPLPERDRRLCARPAGIPRPQAHRALGPVCPSGVEVAAARSLAVRGRRLALVSTVGRPGLAGRDGRRRVTSGVRVEEAPARRSKRCCRGAADWARVGAGGRSSL</sequence>
<evidence type="ECO:0000313" key="3">
    <source>
        <dbReference type="Proteomes" id="UP000774617"/>
    </source>
</evidence>
<keyword evidence="3" id="KW-1185">Reference proteome</keyword>
<accession>A0ABQ8G8Q3</accession>
<dbReference type="EMBL" id="JAGTJR010000016">
    <property type="protein sequence ID" value="KAH7047485.1"/>
    <property type="molecule type" value="Genomic_DNA"/>
</dbReference>
<reference evidence="2 3" key="1">
    <citation type="journal article" date="2021" name="Nat. Commun.">
        <title>Genetic determinants of endophytism in the Arabidopsis root mycobiome.</title>
        <authorList>
            <person name="Mesny F."/>
            <person name="Miyauchi S."/>
            <person name="Thiergart T."/>
            <person name="Pickel B."/>
            <person name="Atanasova L."/>
            <person name="Karlsson M."/>
            <person name="Huettel B."/>
            <person name="Barry K.W."/>
            <person name="Haridas S."/>
            <person name="Chen C."/>
            <person name="Bauer D."/>
            <person name="Andreopoulos W."/>
            <person name="Pangilinan J."/>
            <person name="LaButti K."/>
            <person name="Riley R."/>
            <person name="Lipzen A."/>
            <person name="Clum A."/>
            <person name="Drula E."/>
            <person name="Henrissat B."/>
            <person name="Kohler A."/>
            <person name="Grigoriev I.V."/>
            <person name="Martin F.M."/>
            <person name="Hacquard S."/>
        </authorList>
    </citation>
    <scope>NUCLEOTIDE SEQUENCE [LARGE SCALE GENOMIC DNA]</scope>
    <source>
        <strain evidence="2 3">MPI-SDFR-AT-0080</strain>
    </source>
</reference>
<proteinExistence type="predicted"/>
<gene>
    <name evidence="2" type="ORF">B0J12DRAFT_756051</name>
</gene>
<evidence type="ECO:0000313" key="2">
    <source>
        <dbReference type="EMBL" id="KAH7047485.1"/>
    </source>
</evidence>
<name>A0ABQ8G8Q3_9PEZI</name>
<comment type="caution">
    <text evidence="2">The sequence shown here is derived from an EMBL/GenBank/DDBJ whole genome shotgun (WGS) entry which is preliminary data.</text>
</comment>
<dbReference type="Proteomes" id="UP000774617">
    <property type="component" value="Unassembled WGS sequence"/>
</dbReference>
<feature type="region of interest" description="Disordered" evidence="1">
    <location>
        <begin position="230"/>
        <end position="254"/>
    </location>
</feature>
<protein>
    <submittedName>
        <fullName evidence="2">Uncharacterized protein</fullName>
    </submittedName>
</protein>
<feature type="region of interest" description="Disordered" evidence="1">
    <location>
        <begin position="158"/>
        <end position="193"/>
    </location>
</feature>
<organism evidence="2 3">
    <name type="scientific">Macrophomina phaseolina</name>
    <dbReference type="NCBI Taxonomy" id="35725"/>
    <lineage>
        <taxon>Eukaryota</taxon>
        <taxon>Fungi</taxon>
        <taxon>Dikarya</taxon>
        <taxon>Ascomycota</taxon>
        <taxon>Pezizomycotina</taxon>
        <taxon>Dothideomycetes</taxon>
        <taxon>Dothideomycetes incertae sedis</taxon>
        <taxon>Botryosphaeriales</taxon>
        <taxon>Botryosphaeriaceae</taxon>
        <taxon>Macrophomina</taxon>
    </lineage>
</organism>
<evidence type="ECO:0000256" key="1">
    <source>
        <dbReference type="SAM" id="MobiDB-lite"/>
    </source>
</evidence>